<reference evidence="2 3" key="1">
    <citation type="journal article" date="2019" name="Sci. Rep.">
        <title>Orb-weaving spider Araneus ventricosus genome elucidates the spidroin gene catalogue.</title>
        <authorList>
            <person name="Kono N."/>
            <person name="Nakamura H."/>
            <person name="Ohtoshi R."/>
            <person name="Moran D.A.P."/>
            <person name="Shinohara A."/>
            <person name="Yoshida Y."/>
            <person name="Fujiwara M."/>
            <person name="Mori M."/>
            <person name="Tomita M."/>
            <person name="Arakawa K."/>
        </authorList>
    </citation>
    <scope>NUCLEOTIDE SEQUENCE [LARGE SCALE GENOMIC DNA]</scope>
</reference>
<protein>
    <recommendedName>
        <fullName evidence="1">RNase H type-1 domain-containing protein</fullName>
    </recommendedName>
</protein>
<gene>
    <name evidence="2" type="ORF">AVEN_19944_1</name>
</gene>
<dbReference type="InterPro" id="IPR002156">
    <property type="entry name" value="RNaseH_domain"/>
</dbReference>
<evidence type="ECO:0000313" key="3">
    <source>
        <dbReference type="Proteomes" id="UP000499080"/>
    </source>
</evidence>
<comment type="caution">
    <text evidence="2">The sequence shown here is derived from an EMBL/GenBank/DDBJ whole genome shotgun (WGS) entry which is preliminary data.</text>
</comment>
<evidence type="ECO:0000313" key="2">
    <source>
        <dbReference type="EMBL" id="GBN59140.1"/>
    </source>
</evidence>
<dbReference type="OrthoDB" id="411823at2759"/>
<keyword evidence="3" id="KW-1185">Reference proteome</keyword>
<dbReference type="PROSITE" id="PS50879">
    <property type="entry name" value="RNASE_H_1"/>
    <property type="match status" value="1"/>
</dbReference>
<dbReference type="GO" id="GO:0004523">
    <property type="term" value="F:RNA-DNA hybrid ribonuclease activity"/>
    <property type="evidence" value="ECO:0007669"/>
    <property type="project" value="InterPro"/>
</dbReference>
<name>A0A4Y2Q8C0_ARAVE</name>
<dbReference type="GO" id="GO:0003676">
    <property type="term" value="F:nucleic acid binding"/>
    <property type="evidence" value="ECO:0007669"/>
    <property type="project" value="InterPro"/>
</dbReference>
<proteinExistence type="predicted"/>
<dbReference type="EMBL" id="BGPR01013078">
    <property type="protein sequence ID" value="GBN59140.1"/>
    <property type="molecule type" value="Genomic_DNA"/>
</dbReference>
<dbReference type="InterPro" id="IPR012337">
    <property type="entry name" value="RNaseH-like_sf"/>
</dbReference>
<evidence type="ECO:0000259" key="1">
    <source>
        <dbReference type="PROSITE" id="PS50879"/>
    </source>
</evidence>
<feature type="domain" description="RNase H type-1" evidence="1">
    <location>
        <begin position="1"/>
        <end position="34"/>
    </location>
</feature>
<dbReference type="AlphaFoldDB" id="A0A4Y2Q8C0"/>
<organism evidence="2 3">
    <name type="scientific">Araneus ventricosus</name>
    <name type="common">Orbweaver spider</name>
    <name type="synonym">Epeira ventricosa</name>
    <dbReference type="NCBI Taxonomy" id="182803"/>
    <lineage>
        <taxon>Eukaryota</taxon>
        <taxon>Metazoa</taxon>
        <taxon>Ecdysozoa</taxon>
        <taxon>Arthropoda</taxon>
        <taxon>Chelicerata</taxon>
        <taxon>Arachnida</taxon>
        <taxon>Araneae</taxon>
        <taxon>Araneomorphae</taxon>
        <taxon>Entelegynae</taxon>
        <taxon>Araneoidea</taxon>
        <taxon>Araneidae</taxon>
        <taxon>Araneus</taxon>
    </lineage>
</organism>
<sequence>MLRHKKHVEFSWVKAHIGIYGNELADVAAEYATRREAVDQVLGIPKSWLQYILKQDTLLKWQKRWESSPKSRFLYGLMSTVSTKRCYGDFFLNQILTTHGCFPQHQHKFFGKSPSCICGTDFGTVSHYIFGCSRYHFIRSRFFPLSFSSMSILELVNHHSA</sequence>
<accession>A0A4Y2Q8C0</accession>
<dbReference type="Gene3D" id="3.30.420.10">
    <property type="entry name" value="Ribonuclease H-like superfamily/Ribonuclease H"/>
    <property type="match status" value="1"/>
</dbReference>
<dbReference type="InterPro" id="IPR036397">
    <property type="entry name" value="RNaseH_sf"/>
</dbReference>
<dbReference type="SUPFAM" id="SSF53098">
    <property type="entry name" value="Ribonuclease H-like"/>
    <property type="match status" value="1"/>
</dbReference>
<dbReference type="Proteomes" id="UP000499080">
    <property type="component" value="Unassembled WGS sequence"/>
</dbReference>